<keyword evidence="2" id="KW-0479">Metal-binding</keyword>
<dbReference type="Pfam" id="PF07732">
    <property type="entry name" value="Cu-oxidase_3"/>
    <property type="match status" value="2"/>
</dbReference>
<proteinExistence type="inferred from homology"/>
<dbReference type="EMBL" id="CP094970">
    <property type="protein sequence ID" value="UYM07598.1"/>
    <property type="molecule type" value="Genomic_DNA"/>
</dbReference>
<protein>
    <submittedName>
        <fullName evidence="6">Multicopper oxidase family protein</fullName>
    </submittedName>
</protein>
<keyword evidence="3" id="KW-0560">Oxidoreductase</keyword>
<dbReference type="KEGG" id="sgrg:L0C25_11150"/>
<gene>
    <name evidence="6" type="ORF">L0C25_11150</name>
</gene>
<evidence type="ECO:0000256" key="1">
    <source>
        <dbReference type="ARBA" id="ARBA00010609"/>
    </source>
</evidence>
<feature type="domain" description="Plastocyanin-like" evidence="5">
    <location>
        <begin position="22"/>
        <end position="78"/>
    </location>
</feature>
<dbReference type="SUPFAM" id="SSF49503">
    <property type="entry name" value="Cupredoxins"/>
    <property type="match status" value="3"/>
</dbReference>
<dbReference type="InterPro" id="IPR045087">
    <property type="entry name" value="Cu-oxidase_fam"/>
</dbReference>
<name>A0AA46TNG3_9ACTN</name>
<evidence type="ECO:0000313" key="6">
    <source>
        <dbReference type="EMBL" id="UYM07598.1"/>
    </source>
</evidence>
<evidence type="ECO:0000256" key="2">
    <source>
        <dbReference type="ARBA" id="ARBA00022723"/>
    </source>
</evidence>
<evidence type="ECO:0000256" key="3">
    <source>
        <dbReference type="ARBA" id="ARBA00023002"/>
    </source>
</evidence>
<feature type="domain" description="Plastocyanin-like" evidence="4">
    <location>
        <begin position="351"/>
        <end position="457"/>
    </location>
</feature>
<dbReference type="GO" id="GO:0016491">
    <property type="term" value="F:oxidoreductase activity"/>
    <property type="evidence" value="ECO:0007669"/>
    <property type="project" value="UniProtKB-KW"/>
</dbReference>
<reference evidence="6" key="1">
    <citation type="submission" date="2022-01" db="EMBL/GenBank/DDBJ databases">
        <title>Nocardioidaceae gen. sp. A5X3R13.</title>
        <authorList>
            <person name="Lopez Marin M.A."/>
            <person name="Uhlik O."/>
        </authorList>
    </citation>
    <scope>NUCLEOTIDE SEQUENCE</scope>
    <source>
        <strain evidence="6">A5X3R13</strain>
    </source>
</reference>
<feature type="domain" description="Plastocyanin-like" evidence="5">
    <location>
        <begin position="103"/>
        <end position="146"/>
    </location>
</feature>
<dbReference type="PANTHER" id="PTHR48267:SF1">
    <property type="entry name" value="BILIRUBIN OXIDASE"/>
    <property type="match status" value="1"/>
</dbReference>
<dbReference type="InterPro" id="IPR002355">
    <property type="entry name" value="Cu_oxidase_Cu_BS"/>
</dbReference>
<sequence>MRSDRTTDYFEIVQRETEQEIVPGARTTVWGYNGTFPGPTIESRSGRRTVVRHRNDLPVPTVVHLHGARTPPENDGYPIDLVLPKGGDHGDHSSMEGGDVSEGQRTYAYPMQQRAATLWYHDHRMDFTGPAVWRGLAGFHIVRDDEEEALDLPAGDREVPLMICDRAFASDGSFLYPSRDDSLMGDPGVEEEYMDGVLGDVMLVNGAPWPVLDVAATTYRFRILNACNARRLELGLDPAPDDGFTQIGSDGGLLGSPVSHDTIPIAQAERFDVVIDFSGYDIGDEITLTNGAGDGDMSEVMRFRVASTAPRPEPLPEKLADMSAYDELDESAAEVTRSFEFEKDGERDGMEMWTVNGKLFDPERIDAKPARGSIEVWELHSDPAHPIHLHQVSFKVLSRNKNDDEPLPTDIGWKDTVDLKEGETAHVLVKFDSYPGKYVFHCHNLEHEDMAMMANFEIT</sequence>
<dbReference type="Proteomes" id="UP001164390">
    <property type="component" value="Chromosome"/>
</dbReference>
<dbReference type="PROSITE" id="PS00080">
    <property type="entry name" value="MULTICOPPER_OXIDASE2"/>
    <property type="match status" value="1"/>
</dbReference>
<evidence type="ECO:0000313" key="7">
    <source>
        <dbReference type="Proteomes" id="UP001164390"/>
    </source>
</evidence>
<comment type="similarity">
    <text evidence="1">Belongs to the multicopper oxidase family.</text>
</comment>
<evidence type="ECO:0000259" key="5">
    <source>
        <dbReference type="Pfam" id="PF07732"/>
    </source>
</evidence>
<dbReference type="RefSeq" id="WP_271636574.1">
    <property type="nucleotide sequence ID" value="NZ_CP094970.1"/>
</dbReference>
<organism evidence="6 7">
    <name type="scientific">Solicola gregarius</name>
    <dbReference type="NCBI Taxonomy" id="2908642"/>
    <lineage>
        <taxon>Bacteria</taxon>
        <taxon>Bacillati</taxon>
        <taxon>Actinomycetota</taxon>
        <taxon>Actinomycetes</taxon>
        <taxon>Propionibacteriales</taxon>
        <taxon>Nocardioidaceae</taxon>
        <taxon>Solicola</taxon>
    </lineage>
</organism>
<dbReference type="Gene3D" id="2.60.40.420">
    <property type="entry name" value="Cupredoxins - blue copper proteins"/>
    <property type="match status" value="3"/>
</dbReference>
<dbReference type="Pfam" id="PF07731">
    <property type="entry name" value="Cu-oxidase_2"/>
    <property type="match status" value="1"/>
</dbReference>
<dbReference type="GO" id="GO:0005507">
    <property type="term" value="F:copper ion binding"/>
    <property type="evidence" value="ECO:0007669"/>
    <property type="project" value="InterPro"/>
</dbReference>
<dbReference type="PANTHER" id="PTHR48267">
    <property type="entry name" value="CUPREDOXIN SUPERFAMILY PROTEIN"/>
    <property type="match status" value="1"/>
</dbReference>
<evidence type="ECO:0000259" key="4">
    <source>
        <dbReference type="Pfam" id="PF07731"/>
    </source>
</evidence>
<keyword evidence="7" id="KW-1185">Reference proteome</keyword>
<accession>A0AA46TNG3</accession>
<dbReference type="InterPro" id="IPR011706">
    <property type="entry name" value="Cu-oxidase_C"/>
</dbReference>
<dbReference type="InterPro" id="IPR008972">
    <property type="entry name" value="Cupredoxin"/>
</dbReference>
<dbReference type="InterPro" id="IPR011707">
    <property type="entry name" value="Cu-oxidase-like_N"/>
</dbReference>
<dbReference type="AlphaFoldDB" id="A0AA46TNG3"/>